<name>A0A2H3D5I1_ARMGA</name>
<reference evidence="2" key="1">
    <citation type="journal article" date="2017" name="Nat. Ecol. Evol.">
        <title>Genome expansion and lineage-specific genetic innovations in the forest pathogenic fungi Armillaria.</title>
        <authorList>
            <person name="Sipos G."/>
            <person name="Prasanna A.N."/>
            <person name="Walter M.C."/>
            <person name="O'Connor E."/>
            <person name="Balint B."/>
            <person name="Krizsan K."/>
            <person name="Kiss B."/>
            <person name="Hess J."/>
            <person name="Varga T."/>
            <person name="Slot J."/>
            <person name="Riley R."/>
            <person name="Boka B."/>
            <person name="Rigling D."/>
            <person name="Barry K."/>
            <person name="Lee J."/>
            <person name="Mihaltcheva S."/>
            <person name="LaButti K."/>
            <person name="Lipzen A."/>
            <person name="Waldron R."/>
            <person name="Moloney N.M."/>
            <person name="Sperisen C."/>
            <person name="Kredics L."/>
            <person name="Vagvoelgyi C."/>
            <person name="Patrignani A."/>
            <person name="Fitzpatrick D."/>
            <person name="Nagy I."/>
            <person name="Doyle S."/>
            <person name="Anderson J.B."/>
            <person name="Grigoriev I.V."/>
            <person name="Gueldener U."/>
            <person name="Muensterkoetter M."/>
            <person name="Nagy L.G."/>
        </authorList>
    </citation>
    <scope>NUCLEOTIDE SEQUENCE [LARGE SCALE GENOMIC DNA]</scope>
    <source>
        <strain evidence="2">Ar21-2</strain>
    </source>
</reference>
<dbReference type="InParanoid" id="A0A2H3D5I1"/>
<proteinExistence type="predicted"/>
<dbReference type="AlphaFoldDB" id="A0A2H3D5I1"/>
<protein>
    <submittedName>
        <fullName evidence="1">Uncharacterized protein</fullName>
    </submittedName>
</protein>
<keyword evidence="2" id="KW-1185">Reference proteome</keyword>
<evidence type="ECO:0000313" key="2">
    <source>
        <dbReference type="Proteomes" id="UP000217790"/>
    </source>
</evidence>
<dbReference type="EMBL" id="KZ293705">
    <property type="protein sequence ID" value="PBK83583.1"/>
    <property type="molecule type" value="Genomic_DNA"/>
</dbReference>
<sequence length="180" mass="19973">MSGVWSSIPMLLAPYRGSSLGQYRELLDAQILKNIIVVKFEQLPLKTAHKERALQDSKNNSTWLQRVQSRRLLEGPDSAVSVHQMPDEDRIFGRLSIPGIVGVINGAVAGVQGKLGSTIALEFGHLELWLQHCGSSIAIGLYAVVSAASMEKDYLQLDDIIYDYDIDYQPNISTDKIFQV</sequence>
<accession>A0A2H3D5I1</accession>
<evidence type="ECO:0000313" key="1">
    <source>
        <dbReference type="EMBL" id="PBK83583.1"/>
    </source>
</evidence>
<organism evidence="1 2">
    <name type="scientific">Armillaria gallica</name>
    <name type="common">Bulbous honey fungus</name>
    <name type="synonym">Armillaria bulbosa</name>
    <dbReference type="NCBI Taxonomy" id="47427"/>
    <lineage>
        <taxon>Eukaryota</taxon>
        <taxon>Fungi</taxon>
        <taxon>Dikarya</taxon>
        <taxon>Basidiomycota</taxon>
        <taxon>Agaricomycotina</taxon>
        <taxon>Agaricomycetes</taxon>
        <taxon>Agaricomycetidae</taxon>
        <taxon>Agaricales</taxon>
        <taxon>Marasmiineae</taxon>
        <taxon>Physalacriaceae</taxon>
        <taxon>Armillaria</taxon>
    </lineage>
</organism>
<dbReference type="Proteomes" id="UP000217790">
    <property type="component" value="Unassembled WGS sequence"/>
</dbReference>
<gene>
    <name evidence="1" type="ORF">ARMGADRAFT_1037755</name>
</gene>